<dbReference type="EMBL" id="CM007892">
    <property type="protein sequence ID" value="OTG30483.1"/>
    <property type="molecule type" value="Genomic_DNA"/>
</dbReference>
<dbReference type="EC" id="4.2.1.105" evidence="3 4"/>
<dbReference type="OMA" id="GFPFIRI"/>
<feature type="domain" description="Alpha/beta hydrolase fold-3" evidence="2">
    <location>
        <begin position="108"/>
        <end position="333"/>
    </location>
</feature>
<dbReference type="InParanoid" id="A0A251V5E3"/>
<evidence type="ECO:0000313" key="4">
    <source>
        <dbReference type="EMBL" id="OTG30483.1"/>
    </source>
</evidence>
<dbReference type="PANTHER" id="PTHR23024">
    <property type="entry name" value="ARYLACETAMIDE DEACETYLASE"/>
    <property type="match status" value="1"/>
</dbReference>
<protein>
    <submittedName>
        <fullName evidence="3">2-hydroxyisoflavanone dehydratase, Carboxylesterase</fullName>
        <ecNumber evidence="3">3.1.1.1</ecNumber>
        <ecNumber evidence="3 4">4.2.1.105</ecNumber>
    </submittedName>
    <submittedName>
        <fullName evidence="4">Putative 2-hydroxyisoflavanone dehydratase</fullName>
    </submittedName>
</protein>
<dbReference type="STRING" id="4232.A0A251V5E3"/>
<dbReference type="SUPFAM" id="SSF53474">
    <property type="entry name" value="alpha/beta-Hydrolases"/>
    <property type="match status" value="1"/>
</dbReference>
<evidence type="ECO:0000259" key="2">
    <source>
        <dbReference type="Pfam" id="PF07859"/>
    </source>
</evidence>
<reference evidence="3 5" key="1">
    <citation type="journal article" date="2017" name="Nature">
        <title>The sunflower genome provides insights into oil metabolism, flowering and Asterid evolution.</title>
        <authorList>
            <person name="Badouin H."/>
            <person name="Gouzy J."/>
            <person name="Grassa C.J."/>
            <person name="Murat F."/>
            <person name="Staton S.E."/>
            <person name="Cottret L."/>
            <person name="Lelandais-Briere C."/>
            <person name="Owens G.L."/>
            <person name="Carrere S."/>
            <person name="Mayjonade B."/>
            <person name="Legrand L."/>
            <person name="Gill N."/>
            <person name="Kane N.C."/>
            <person name="Bowers J.E."/>
            <person name="Hubner S."/>
            <person name="Bellec A."/>
            <person name="Berard A."/>
            <person name="Berges H."/>
            <person name="Blanchet N."/>
            <person name="Boniface M.C."/>
            <person name="Brunel D."/>
            <person name="Catrice O."/>
            <person name="Chaidir N."/>
            <person name="Claudel C."/>
            <person name="Donnadieu C."/>
            <person name="Faraut T."/>
            <person name="Fievet G."/>
            <person name="Helmstetter N."/>
            <person name="King M."/>
            <person name="Knapp S.J."/>
            <person name="Lai Z."/>
            <person name="Le Paslier M.C."/>
            <person name="Lippi Y."/>
            <person name="Lorenzon L."/>
            <person name="Mandel J.R."/>
            <person name="Marage G."/>
            <person name="Marchand G."/>
            <person name="Marquand E."/>
            <person name="Bret-Mestries E."/>
            <person name="Morien E."/>
            <person name="Nambeesan S."/>
            <person name="Nguyen T."/>
            <person name="Pegot-Espagnet P."/>
            <person name="Pouilly N."/>
            <person name="Raftis F."/>
            <person name="Sallet E."/>
            <person name="Schiex T."/>
            <person name="Thomas J."/>
            <person name="Vandecasteele C."/>
            <person name="Vares D."/>
            <person name="Vear F."/>
            <person name="Vautrin S."/>
            <person name="Crespi M."/>
            <person name="Mangin B."/>
            <person name="Burke J.M."/>
            <person name="Salse J."/>
            <person name="Munos S."/>
            <person name="Vincourt P."/>
            <person name="Rieseberg L.H."/>
            <person name="Langlade N.B."/>
        </authorList>
    </citation>
    <scope>NUCLEOTIDE SEQUENCE [LARGE SCALE GENOMIC DNA]</scope>
    <source>
        <strain evidence="5">cv. SF193</strain>
        <tissue evidence="3">Leaves</tissue>
    </source>
</reference>
<comment type="similarity">
    <text evidence="1">Belongs to the 'GDXG' lipolytic enzyme family.</text>
</comment>
<dbReference type="Proteomes" id="UP000215914">
    <property type="component" value="Chromosome 3"/>
</dbReference>
<proteinExistence type="inferred from homology"/>
<dbReference type="Gene3D" id="3.40.50.1820">
    <property type="entry name" value="alpha/beta hydrolase"/>
    <property type="match status" value="1"/>
</dbReference>
<gene>
    <name evidence="4" type="primary">HIDM</name>
    <name evidence="4" type="ORF">HannXRQ_Chr03g0065041</name>
    <name evidence="3" type="ORF">HanXRQr2_Chr03g0100681</name>
</gene>
<keyword evidence="4" id="KW-0456">Lyase</keyword>
<keyword evidence="5" id="KW-1185">Reference proteome</keyword>
<dbReference type="GO" id="GO:0033987">
    <property type="term" value="F:2-hydroxyisoflavanone dehydratase activity"/>
    <property type="evidence" value="ECO:0007669"/>
    <property type="project" value="UniProtKB-EC"/>
</dbReference>
<evidence type="ECO:0000313" key="3">
    <source>
        <dbReference type="EMBL" id="KAF5813614.1"/>
    </source>
</evidence>
<evidence type="ECO:0000313" key="5">
    <source>
        <dbReference type="Proteomes" id="UP000215914"/>
    </source>
</evidence>
<organism evidence="4 5">
    <name type="scientific">Helianthus annuus</name>
    <name type="common">Common sunflower</name>
    <dbReference type="NCBI Taxonomy" id="4232"/>
    <lineage>
        <taxon>Eukaryota</taxon>
        <taxon>Viridiplantae</taxon>
        <taxon>Streptophyta</taxon>
        <taxon>Embryophyta</taxon>
        <taxon>Tracheophyta</taxon>
        <taxon>Spermatophyta</taxon>
        <taxon>Magnoliopsida</taxon>
        <taxon>eudicotyledons</taxon>
        <taxon>Gunneridae</taxon>
        <taxon>Pentapetalae</taxon>
        <taxon>asterids</taxon>
        <taxon>campanulids</taxon>
        <taxon>Asterales</taxon>
        <taxon>Asteraceae</taxon>
        <taxon>Asteroideae</taxon>
        <taxon>Heliantheae alliance</taxon>
        <taxon>Heliantheae</taxon>
        <taxon>Helianthus</taxon>
    </lineage>
</organism>
<dbReference type="InterPro" id="IPR029058">
    <property type="entry name" value="AB_hydrolase_fold"/>
</dbReference>
<keyword evidence="3" id="KW-0378">Hydrolase</keyword>
<reference evidence="4" key="2">
    <citation type="submission" date="2017-02" db="EMBL/GenBank/DDBJ databases">
        <title>Sunflower complete genome.</title>
        <authorList>
            <person name="Langlade N."/>
            <person name="Munos S."/>
        </authorList>
    </citation>
    <scope>NUCLEOTIDE SEQUENCE [LARGE SCALE GENOMIC DNA]</scope>
    <source>
        <tissue evidence="4">Leaves</tissue>
    </source>
</reference>
<evidence type="ECO:0000256" key="1">
    <source>
        <dbReference type="ARBA" id="ARBA00010515"/>
    </source>
</evidence>
<dbReference type="EMBL" id="MNCJ02000318">
    <property type="protein sequence ID" value="KAF5813614.1"/>
    <property type="molecule type" value="Genomic_DNA"/>
</dbReference>
<dbReference type="GO" id="GO:0106435">
    <property type="term" value="F:carboxylesterase activity"/>
    <property type="evidence" value="ECO:0007669"/>
    <property type="project" value="UniProtKB-EC"/>
</dbReference>
<sequence length="356" mass="39688">MLSTAQLWTSNWVINSNPISYHLQTFASNNYYLSLFIMVLVEEKHVTAELLPFLRVHNDGTVERLYNPQLAPPSSLVDGVRSKDTVISPEVSARLYLPCNTTEKLPILVYFHGGGFCIESAFSILSHQYINTIASQANALVISVDYRLAPEHPLPAAYEDSWTALQWVATHSTEGLNEKDEPWLIQHGDFNRLYIGGDSAGANISHHIAMRVGTEELHGGVKILGAFLSHPYFWGSEPLGSEPVTSRETSLLYRTWMLVYPGAPEGIDNPHINPFAKTAPCLAGIGCRRLIVCVASQDELRDRAVHYYDAMREGGWEGELSVFEVEGEGHGFHIFNPNTKNAKEMFKRLAGFLQVS</sequence>
<accession>A0A251V5E3</accession>
<dbReference type="InterPro" id="IPR013094">
    <property type="entry name" value="AB_hydrolase_3"/>
</dbReference>
<dbReference type="Gramene" id="mRNA:HanXRQr2_Chr03g0100681">
    <property type="protein sequence ID" value="mRNA:HanXRQr2_Chr03g0100681"/>
    <property type="gene ID" value="HanXRQr2_Chr03g0100681"/>
</dbReference>
<dbReference type="PANTHER" id="PTHR23024:SF551">
    <property type="entry name" value="2-HYDROXYISOFLAVANONE DEHYDRATASE-LIKE"/>
    <property type="match status" value="1"/>
</dbReference>
<dbReference type="Pfam" id="PF07859">
    <property type="entry name" value="Abhydrolase_3"/>
    <property type="match status" value="1"/>
</dbReference>
<reference evidence="3" key="3">
    <citation type="submission" date="2020-06" db="EMBL/GenBank/DDBJ databases">
        <title>Helianthus annuus Genome sequencing and assembly Release 2.</title>
        <authorList>
            <person name="Gouzy J."/>
            <person name="Langlade N."/>
            <person name="Munos S."/>
        </authorList>
    </citation>
    <scope>NUCLEOTIDE SEQUENCE</scope>
    <source>
        <tissue evidence="3">Leaves</tissue>
    </source>
</reference>
<dbReference type="AlphaFoldDB" id="A0A251V5E3"/>
<dbReference type="EC" id="3.1.1.1" evidence="3"/>
<dbReference type="InterPro" id="IPR050466">
    <property type="entry name" value="Carboxylest/Gibb_receptor"/>
</dbReference>
<name>A0A251V5E3_HELAN</name>